<gene>
    <name evidence="2" type="ORF">GGD90_003381</name>
</gene>
<protein>
    <recommendedName>
        <fullName evidence="1">FIST C-domain domain-containing protein</fullName>
    </recommendedName>
</protein>
<reference evidence="2 3" key="1">
    <citation type="submission" date="2020-08" db="EMBL/GenBank/DDBJ databases">
        <title>Genome sequencing of Purple Non-Sulfur Bacteria from various extreme environments.</title>
        <authorList>
            <person name="Mayer M."/>
        </authorList>
    </citation>
    <scope>NUCLEOTIDE SEQUENCE [LARGE SCALE GENOMIC DNA]</scope>
    <source>
        <strain evidence="2 3">2761</strain>
    </source>
</reference>
<evidence type="ECO:0000313" key="3">
    <source>
        <dbReference type="Proteomes" id="UP000587070"/>
    </source>
</evidence>
<accession>A0A840GLE2</accession>
<sequence length="388" mass="40099">MSIATALISGDEASPQLAEAAVRAALDKAGLASAESVLLFLTPDFARHAQLAVTAAARAASSLQVGGGIAAGVFTEEGWVLDRPAAAAMVFGGGIALSAADDSENTAADNSTRSLLSYTASAFVADWKEHPARFGGSFCGAGGGFEPVVWQGSRICASRRCSLAFSGARVDLGVSSGLRLLAPAQIIDLVCAYDIEEIGGRSALLSLLRALPDALQSAWYASSSPEHLPLPLHHLCAVLIDDSAGGDTQAALAEGRFRPVPIVAVNADDSLTLAERAHPGQRIAWAMREPDTGIADMRRTLARLAAAASEPLAALAFSCIGRGPYFYGGDDEDRALLVKRFPGMPLLGVYGTGQLAPGCDGDNRSLHNCVVTATLSRTKGSTDVQSHA</sequence>
<dbReference type="AlphaFoldDB" id="A0A840GLE2"/>
<feature type="domain" description="FIST C-domain" evidence="1">
    <location>
        <begin position="203"/>
        <end position="358"/>
    </location>
</feature>
<name>A0A840GLE2_RHOTE</name>
<dbReference type="InterPro" id="IPR019494">
    <property type="entry name" value="FIST_C"/>
</dbReference>
<dbReference type="SMART" id="SM01204">
    <property type="entry name" value="FIST_C"/>
    <property type="match status" value="1"/>
</dbReference>
<evidence type="ECO:0000259" key="1">
    <source>
        <dbReference type="SMART" id="SM01204"/>
    </source>
</evidence>
<dbReference type="OrthoDB" id="9770435at2"/>
<proteinExistence type="predicted"/>
<evidence type="ECO:0000313" key="2">
    <source>
        <dbReference type="EMBL" id="MBB4248979.1"/>
    </source>
</evidence>
<organism evidence="2 3">
    <name type="scientific">Rhodocyclus tenuis</name>
    <name type="common">Rhodospirillum tenue</name>
    <dbReference type="NCBI Taxonomy" id="1066"/>
    <lineage>
        <taxon>Bacteria</taxon>
        <taxon>Pseudomonadati</taxon>
        <taxon>Pseudomonadota</taxon>
        <taxon>Betaproteobacteria</taxon>
        <taxon>Rhodocyclales</taxon>
        <taxon>Rhodocyclaceae</taxon>
        <taxon>Rhodocyclus</taxon>
    </lineage>
</organism>
<keyword evidence="3" id="KW-1185">Reference proteome</keyword>
<dbReference type="Pfam" id="PF10442">
    <property type="entry name" value="FIST_C"/>
    <property type="match status" value="1"/>
</dbReference>
<dbReference type="RefSeq" id="WP_153117940.1">
    <property type="nucleotide sequence ID" value="NZ_JACIGE010000016.1"/>
</dbReference>
<dbReference type="EMBL" id="JACIGE010000016">
    <property type="protein sequence ID" value="MBB4248979.1"/>
    <property type="molecule type" value="Genomic_DNA"/>
</dbReference>
<dbReference type="Proteomes" id="UP000587070">
    <property type="component" value="Unassembled WGS sequence"/>
</dbReference>
<comment type="caution">
    <text evidence="2">The sequence shown here is derived from an EMBL/GenBank/DDBJ whole genome shotgun (WGS) entry which is preliminary data.</text>
</comment>